<evidence type="ECO:0000259" key="2">
    <source>
        <dbReference type="Pfam" id="PF13309"/>
    </source>
</evidence>
<comment type="caution">
    <text evidence="3">The sequence shown here is derived from an EMBL/GenBank/DDBJ whole genome shotgun (WGS) entry which is preliminary data.</text>
</comment>
<dbReference type="AlphaFoldDB" id="A0A4Y1ZH45"/>
<gene>
    <name evidence="3" type="ORF">NBRC111894_3815</name>
</gene>
<dbReference type="InterPro" id="IPR013559">
    <property type="entry name" value="YheO"/>
</dbReference>
<dbReference type="PANTHER" id="PTHR35568">
    <property type="entry name" value="TRANSCRIPTIONAL REGULATOR DAUR"/>
    <property type="match status" value="1"/>
</dbReference>
<dbReference type="Proteomes" id="UP000319716">
    <property type="component" value="Unassembled WGS sequence"/>
</dbReference>
<dbReference type="RefSeq" id="WP_170215021.1">
    <property type="nucleotide sequence ID" value="NZ_BEXB01000044.1"/>
</dbReference>
<feature type="domain" description="YheO-like" evidence="1">
    <location>
        <begin position="2"/>
        <end position="109"/>
    </location>
</feature>
<name>A0A4Y1ZH45_9BACL</name>
<evidence type="ECO:0000259" key="1">
    <source>
        <dbReference type="Pfam" id="PF08348"/>
    </source>
</evidence>
<dbReference type="InterPro" id="IPR039445">
    <property type="entry name" value="DauR-like_HTH"/>
</dbReference>
<evidence type="ECO:0000313" key="3">
    <source>
        <dbReference type="EMBL" id="GAY78261.1"/>
    </source>
</evidence>
<feature type="domain" description="Transcriptional regulator DauR-like HTH" evidence="2">
    <location>
        <begin position="145"/>
        <end position="202"/>
    </location>
</feature>
<proteinExistence type="predicted"/>
<dbReference type="EMBL" id="BEXB01000044">
    <property type="protein sequence ID" value="GAY78261.1"/>
    <property type="molecule type" value="Genomic_DNA"/>
</dbReference>
<dbReference type="InterPro" id="IPR039446">
    <property type="entry name" value="DauR-like"/>
</dbReference>
<protein>
    <submittedName>
        <fullName evidence="3">YheO-like PAS domain</fullName>
    </submittedName>
</protein>
<sequence length="217" mass="24617">MKAFVFFLGHVLGEDAEIVLYDVRDCAHSVIAMSETSWSGLSLGAPAPQLLIKMLQKESESHRSFRTNYEGRAEDGTVLRSSTYFIRDEHRELIGALVINIDFRKMDEAIHFLDDFMRLEHDAFTNSGNAMGRLGTSIEDIAINSIKEIVSRMNIPTERMSQKEKRDVVDKLNNHGIFLLKGIVHIVASELKTSEATIYRYLSTMKKNELSANFTMP</sequence>
<organism evidence="3 4">
    <name type="scientific">Sporolactobacillus inulinus</name>
    <dbReference type="NCBI Taxonomy" id="2078"/>
    <lineage>
        <taxon>Bacteria</taxon>
        <taxon>Bacillati</taxon>
        <taxon>Bacillota</taxon>
        <taxon>Bacilli</taxon>
        <taxon>Bacillales</taxon>
        <taxon>Sporolactobacillaceae</taxon>
        <taxon>Sporolactobacillus</taxon>
    </lineage>
</organism>
<dbReference type="PANTHER" id="PTHR35568:SF1">
    <property type="entry name" value="TRANSCRIPTIONAL REGULATOR DAUR"/>
    <property type="match status" value="1"/>
</dbReference>
<reference evidence="3 4" key="1">
    <citation type="submission" date="2017-11" db="EMBL/GenBank/DDBJ databases">
        <title>Draft Genome Sequence of Sporolactobacillus inulinus NBRC 111894 Isolated from Koso, a Japanese Sugar-Vegetable Fermented Beverage.</title>
        <authorList>
            <person name="Chiou T.Y."/>
            <person name="Oshima K."/>
            <person name="Suda W."/>
            <person name="Hattori M."/>
            <person name="Takahashi T."/>
        </authorList>
    </citation>
    <scope>NUCLEOTIDE SEQUENCE [LARGE SCALE GENOMIC DNA]</scope>
    <source>
        <strain evidence="3 4">NBRC111894</strain>
    </source>
</reference>
<evidence type="ECO:0000313" key="4">
    <source>
        <dbReference type="Proteomes" id="UP000319716"/>
    </source>
</evidence>
<dbReference type="Pfam" id="PF08348">
    <property type="entry name" value="PAS_6"/>
    <property type="match status" value="1"/>
</dbReference>
<dbReference type="Pfam" id="PF13309">
    <property type="entry name" value="HTH_22"/>
    <property type="match status" value="1"/>
</dbReference>
<accession>A0A4Y1ZH45</accession>